<dbReference type="Proteomes" id="UP000478052">
    <property type="component" value="Unassembled WGS sequence"/>
</dbReference>
<evidence type="ECO:0000313" key="1">
    <source>
        <dbReference type="EMBL" id="KAF0756879.1"/>
    </source>
</evidence>
<proteinExistence type="predicted"/>
<gene>
    <name evidence="1" type="ORF">FWK35_00017974</name>
</gene>
<dbReference type="PANTHER" id="PTHR35385">
    <property type="entry name" value="PROTEIN B, PUTATIVE-RELATED-RELATED"/>
    <property type="match status" value="1"/>
</dbReference>
<evidence type="ECO:0008006" key="3">
    <source>
        <dbReference type="Google" id="ProtNLM"/>
    </source>
</evidence>
<keyword evidence="2" id="KW-1185">Reference proteome</keyword>
<dbReference type="PANTHER" id="PTHR35385:SF2">
    <property type="entry name" value="PROTEIN B, PUTATIVE-RELATED"/>
    <property type="match status" value="1"/>
</dbReference>
<dbReference type="EMBL" id="VUJU01003735">
    <property type="protein sequence ID" value="KAF0756879.1"/>
    <property type="molecule type" value="Genomic_DNA"/>
</dbReference>
<accession>A0A6G0YJ31</accession>
<organism evidence="1 2">
    <name type="scientific">Aphis craccivora</name>
    <name type="common">Cowpea aphid</name>
    <dbReference type="NCBI Taxonomy" id="307492"/>
    <lineage>
        <taxon>Eukaryota</taxon>
        <taxon>Metazoa</taxon>
        <taxon>Ecdysozoa</taxon>
        <taxon>Arthropoda</taxon>
        <taxon>Hexapoda</taxon>
        <taxon>Insecta</taxon>
        <taxon>Pterygota</taxon>
        <taxon>Neoptera</taxon>
        <taxon>Paraneoptera</taxon>
        <taxon>Hemiptera</taxon>
        <taxon>Sternorrhyncha</taxon>
        <taxon>Aphidomorpha</taxon>
        <taxon>Aphidoidea</taxon>
        <taxon>Aphididae</taxon>
        <taxon>Aphidini</taxon>
        <taxon>Aphis</taxon>
        <taxon>Aphis</taxon>
    </lineage>
</organism>
<evidence type="ECO:0000313" key="2">
    <source>
        <dbReference type="Proteomes" id="UP000478052"/>
    </source>
</evidence>
<name>A0A6G0YJ31_APHCR</name>
<reference evidence="1 2" key="1">
    <citation type="submission" date="2019-08" db="EMBL/GenBank/DDBJ databases">
        <title>Whole genome of Aphis craccivora.</title>
        <authorList>
            <person name="Voronova N.V."/>
            <person name="Shulinski R.S."/>
            <person name="Bandarenka Y.V."/>
            <person name="Zhorov D.G."/>
            <person name="Warner D."/>
        </authorList>
    </citation>
    <scope>NUCLEOTIDE SEQUENCE [LARGE SCALE GENOMIC DNA]</scope>
    <source>
        <strain evidence="1">180601</strain>
        <tissue evidence="1">Whole Body</tissue>
    </source>
</reference>
<sequence>MSFHELNIVSDEDLSTDVLHLKILANSQINPRSRQIYYLHDEWRKLHFGNRTDKSIYNVLKERKAKYEINGNEMLIDKDKKIVAILTPIMRRSHDNDFMKDIVFVDSSGSCDQTNTIGGIPLGIVLHTGQSTNNYLSAFEFLKKLIVSNGFGGKGELNICMTDDSLAERNALQTCFPKSTLLLCTFHVLQAVWRWLWDSKHNINVEHRKYLINLLRKILYSSNEHECVKAMDTLISDNISKKYINYIRYIEKLWQRRTEWCLCYRSKLSIRGQGAAFCKHLCAVHEMFSNISISPTLSTTDRINLAKIALGHLTKDDEQFFNNMTLPTTIFGSLNNEVHVKIFNADKSCGRPIENIISNKTLDINIEQKYEAEAERLKDNLNKVLNLVTTNKDYSMINILKKTNNKLQKVRNSAQLAALLVNLGKQSTNKNIGVQPTSIARRKNRN</sequence>
<protein>
    <recommendedName>
        <fullName evidence="3">SWIM-type domain-containing protein</fullName>
    </recommendedName>
</protein>
<dbReference type="AlphaFoldDB" id="A0A6G0YJ31"/>
<comment type="caution">
    <text evidence="1">The sequence shown here is derived from an EMBL/GenBank/DDBJ whole genome shotgun (WGS) entry which is preliminary data.</text>
</comment>
<dbReference type="OrthoDB" id="6582261at2759"/>